<dbReference type="SUPFAM" id="SSF56112">
    <property type="entry name" value="Protein kinase-like (PK-like)"/>
    <property type="match status" value="1"/>
</dbReference>
<feature type="compositionally biased region" description="Basic and acidic residues" evidence="1">
    <location>
        <begin position="28"/>
        <end position="37"/>
    </location>
</feature>
<name>A0A918HDH4_9ACTN</name>
<evidence type="ECO:0000313" key="4">
    <source>
        <dbReference type="Proteomes" id="UP000619486"/>
    </source>
</evidence>
<sequence length="648" mass="66889">MGQDGLAPGSAPEHRGHAEAAPTPWPGEENRGDERGPVVEGWAVAAPEGYRIGEWRLTEPIASGSWSSVYAVRRADGSGETEAAVKLMPGGRLTPAHQATLRAMATREKRRAAAVSSPGLLRIHDVHVIHDPAHPHLDGVTALVMERARSSLAELLSAAPGGAPLPQAHQLLTDIATAIDSLHAQGWVHADLKPGNVLIMADGRAVLADFGLAAELDGTHAYIEPLGTPDYLPPEWWSSHATAYGVEVRATRDIWAFGILATQILTGGRHPFPGATPGARASHVRSSDQLPQFPPTLPQAWRDLVHACLDRDEQSRAALVGRLALRTAEARQAEGARSADADSPTPPTAVPAGRRGRAGSGSVGGSRSPRASLIPAGIAALAAGVIGVGATLAVSGQTAGLLSPGASPVPSVSATRTAPAPQGSAPGLEQKGSAPDGRGQPSYASEDGPVWSPGPLPAALRMSSPVATTAESMVALLLALVPDSAKTSRYEGHNTDGRLQGRLTLDDGHGPASVVVNVAPADSGTAPQRCADLSPMTSIRVITCADHPLPGGGWAHITSIDFTGNGADPNDRNKIQNSVSILRPDGVQIQAVTCNGPCGALGPANRPSPPLTTRQLYAIASDARWGSRMEKDFVADAASISLRGTGSY</sequence>
<reference evidence="3" key="2">
    <citation type="submission" date="2020-09" db="EMBL/GenBank/DDBJ databases">
        <authorList>
            <person name="Sun Q."/>
            <person name="Ohkuma M."/>
        </authorList>
    </citation>
    <scope>NUCLEOTIDE SEQUENCE</scope>
    <source>
        <strain evidence="3">JCM 3172</strain>
    </source>
</reference>
<dbReference type="SMART" id="SM00220">
    <property type="entry name" value="S_TKc"/>
    <property type="match status" value="1"/>
</dbReference>
<feature type="region of interest" description="Disordered" evidence="1">
    <location>
        <begin position="271"/>
        <end position="290"/>
    </location>
</feature>
<dbReference type="EMBL" id="BMQQ01000026">
    <property type="protein sequence ID" value="GGT53783.1"/>
    <property type="molecule type" value="Genomic_DNA"/>
</dbReference>
<accession>A0A918HDH4</accession>
<gene>
    <name evidence="3" type="ORF">GCM10014713_54580</name>
</gene>
<dbReference type="PANTHER" id="PTHR48011:SF4">
    <property type="entry name" value="MITOGEN-ACTIVATED PROTEIN KINASE KINASE KINASE 19"/>
    <property type="match status" value="1"/>
</dbReference>
<dbReference type="PANTHER" id="PTHR48011">
    <property type="entry name" value="CCR4-NOT TRANSCRIPTIONAL COMPLEX SUBUNIT CAF120-RELATED"/>
    <property type="match status" value="1"/>
</dbReference>
<dbReference type="CDD" id="cd14014">
    <property type="entry name" value="STKc_PknB_like"/>
    <property type="match status" value="1"/>
</dbReference>
<organism evidence="3 4">
    <name type="scientific">Streptomyces purpureus</name>
    <dbReference type="NCBI Taxonomy" id="1951"/>
    <lineage>
        <taxon>Bacteria</taxon>
        <taxon>Bacillati</taxon>
        <taxon>Actinomycetota</taxon>
        <taxon>Actinomycetes</taxon>
        <taxon>Kitasatosporales</taxon>
        <taxon>Streptomycetaceae</taxon>
        <taxon>Streptomyces</taxon>
    </lineage>
</organism>
<feature type="region of interest" description="Disordered" evidence="1">
    <location>
        <begin position="399"/>
        <end position="456"/>
    </location>
</feature>
<dbReference type="GO" id="GO:0004672">
    <property type="term" value="F:protein kinase activity"/>
    <property type="evidence" value="ECO:0007669"/>
    <property type="project" value="InterPro"/>
</dbReference>
<keyword evidence="4" id="KW-1185">Reference proteome</keyword>
<dbReference type="GO" id="GO:0007165">
    <property type="term" value="P:signal transduction"/>
    <property type="evidence" value="ECO:0007669"/>
    <property type="project" value="TreeGrafter"/>
</dbReference>
<comment type="caution">
    <text evidence="3">The sequence shown here is derived from an EMBL/GenBank/DDBJ whole genome shotgun (WGS) entry which is preliminary data.</text>
</comment>
<dbReference type="InterPro" id="IPR052751">
    <property type="entry name" value="Plant_MAPKKK"/>
</dbReference>
<dbReference type="Pfam" id="PF00069">
    <property type="entry name" value="Pkinase"/>
    <property type="match status" value="1"/>
</dbReference>
<dbReference type="RefSeq" id="WP_158685689.1">
    <property type="nucleotide sequence ID" value="NZ_BMQQ01000026.1"/>
</dbReference>
<feature type="compositionally biased region" description="Basic and acidic residues" evidence="1">
    <location>
        <begin position="331"/>
        <end position="340"/>
    </location>
</feature>
<feature type="compositionally biased region" description="Low complexity" evidence="1">
    <location>
        <begin position="399"/>
        <end position="414"/>
    </location>
</feature>
<feature type="domain" description="Protein kinase" evidence="2">
    <location>
        <begin position="55"/>
        <end position="328"/>
    </location>
</feature>
<evidence type="ECO:0000313" key="3">
    <source>
        <dbReference type="EMBL" id="GGT53783.1"/>
    </source>
</evidence>
<dbReference type="InterPro" id="IPR011009">
    <property type="entry name" value="Kinase-like_dom_sf"/>
</dbReference>
<dbReference type="Gene3D" id="3.30.200.20">
    <property type="entry name" value="Phosphorylase Kinase, domain 1"/>
    <property type="match status" value="1"/>
</dbReference>
<protein>
    <recommendedName>
        <fullName evidence="2">Protein kinase domain-containing protein</fullName>
    </recommendedName>
</protein>
<dbReference type="GO" id="GO:0005524">
    <property type="term" value="F:ATP binding"/>
    <property type="evidence" value="ECO:0007669"/>
    <property type="project" value="InterPro"/>
</dbReference>
<dbReference type="Proteomes" id="UP000619486">
    <property type="component" value="Unassembled WGS sequence"/>
</dbReference>
<evidence type="ECO:0000259" key="2">
    <source>
        <dbReference type="PROSITE" id="PS50011"/>
    </source>
</evidence>
<dbReference type="PROSITE" id="PS50011">
    <property type="entry name" value="PROTEIN_KINASE_DOM"/>
    <property type="match status" value="1"/>
</dbReference>
<feature type="region of interest" description="Disordered" evidence="1">
    <location>
        <begin position="1"/>
        <end position="37"/>
    </location>
</feature>
<feature type="region of interest" description="Disordered" evidence="1">
    <location>
        <begin position="331"/>
        <end position="369"/>
    </location>
</feature>
<dbReference type="AlphaFoldDB" id="A0A918HDH4"/>
<proteinExistence type="predicted"/>
<evidence type="ECO:0000256" key="1">
    <source>
        <dbReference type="SAM" id="MobiDB-lite"/>
    </source>
</evidence>
<dbReference type="Gene3D" id="1.10.510.10">
    <property type="entry name" value="Transferase(Phosphotransferase) domain 1"/>
    <property type="match status" value="1"/>
</dbReference>
<reference evidence="3" key="1">
    <citation type="journal article" date="2014" name="Int. J. Syst. Evol. Microbiol.">
        <title>Complete genome sequence of Corynebacterium casei LMG S-19264T (=DSM 44701T), isolated from a smear-ripened cheese.</title>
        <authorList>
            <consortium name="US DOE Joint Genome Institute (JGI-PGF)"/>
            <person name="Walter F."/>
            <person name="Albersmeier A."/>
            <person name="Kalinowski J."/>
            <person name="Ruckert C."/>
        </authorList>
    </citation>
    <scope>NUCLEOTIDE SEQUENCE</scope>
    <source>
        <strain evidence="3">JCM 3172</strain>
    </source>
</reference>
<dbReference type="InterPro" id="IPR000719">
    <property type="entry name" value="Prot_kinase_dom"/>
</dbReference>